<dbReference type="InterPro" id="IPR052592">
    <property type="entry name" value="LRR-RLK"/>
</dbReference>
<dbReference type="Pfam" id="PF00560">
    <property type="entry name" value="LRR_1"/>
    <property type="match status" value="1"/>
</dbReference>
<evidence type="ECO:0000313" key="1">
    <source>
        <dbReference type="EMBL" id="PHT67255.1"/>
    </source>
</evidence>
<proteinExistence type="predicted"/>
<sequence>MFPPWFSNLTRLMNLDLGQNNFDDSISAFEKLSSLRVLDVSGPVPEDLTSIFCRLSVLDLSDNEISGLRPSFIRDPSTCSENRLKELYMGNTKFDDARAFSDALRDVYDTSCYLYEGRQVDTQVMQRL</sequence>
<accession>A0A2G2YBW5</accession>
<reference evidence="1 2" key="2">
    <citation type="journal article" date="2017" name="Genome Biol.">
        <title>New reference genome sequences of hot pepper reveal the massive evolution of plant disease-resistance genes by retroduplication.</title>
        <authorList>
            <person name="Kim S."/>
            <person name="Park J."/>
            <person name="Yeom S.I."/>
            <person name="Kim Y.M."/>
            <person name="Seo E."/>
            <person name="Kim K.T."/>
            <person name="Kim M.S."/>
            <person name="Lee J.M."/>
            <person name="Cheong K."/>
            <person name="Shin H.S."/>
            <person name="Kim S.B."/>
            <person name="Han K."/>
            <person name="Lee J."/>
            <person name="Park M."/>
            <person name="Lee H.A."/>
            <person name="Lee H.Y."/>
            <person name="Lee Y."/>
            <person name="Oh S."/>
            <person name="Lee J.H."/>
            <person name="Choi E."/>
            <person name="Choi E."/>
            <person name="Lee S.E."/>
            <person name="Jeon J."/>
            <person name="Kim H."/>
            <person name="Choi G."/>
            <person name="Song H."/>
            <person name="Lee J."/>
            <person name="Lee S.C."/>
            <person name="Kwon J.K."/>
            <person name="Lee H.Y."/>
            <person name="Koo N."/>
            <person name="Hong Y."/>
            <person name="Kim R.W."/>
            <person name="Kang W.H."/>
            <person name="Huh J.H."/>
            <person name="Kang B.C."/>
            <person name="Yang T.J."/>
            <person name="Lee Y.H."/>
            <person name="Bennetzen J.L."/>
            <person name="Choi D."/>
        </authorList>
    </citation>
    <scope>NUCLEOTIDE SEQUENCE [LARGE SCALE GENOMIC DNA]</scope>
    <source>
        <strain evidence="2">cv. CM334</strain>
    </source>
</reference>
<dbReference type="SUPFAM" id="SSF52047">
    <property type="entry name" value="RNI-like"/>
    <property type="match status" value="1"/>
</dbReference>
<keyword evidence="2" id="KW-1185">Reference proteome</keyword>
<organism evidence="1 2">
    <name type="scientific">Capsicum annuum</name>
    <name type="common">Capsicum pepper</name>
    <dbReference type="NCBI Taxonomy" id="4072"/>
    <lineage>
        <taxon>Eukaryota</taxon>
        <taxon>Viridiplantae</taxon>
        <taxon>Streptophyta</taxon>
        <taxon>Embryophyta</taxon>
        <taxon>Tracheophyta</taxon>
        <taxon>Spermatophyta</taxon>
        <taxon>Magnoliopsida</taxon>
        <taxon>eudicotyledons</taxon>
        <taxon>Gunneridae</taxon>
        <taxon>Pentapetalae</taxon>
        <taxon>asterids</taxon>
        <taxon>lamiids</taxon>
        <taxon>Solanales</taxon>
        <taxon>Solanaceae</taxon>
        <taxon>Solanoideae</taxon>
        <taxon>Capsiceae</taxon>
        <taxon>Capsicum</taxon>
    </lineage>
</organism>
<evidence type="ECO:0000313" key="2">
    <source>
        <dbReference type="Proteomes" id="UP000222542"/>
    </source>
</evidence>
<dbReference type="EMBL" id="AYRZ02000011">
    <property type="protein sequence ID" value="PHT67255.1"/>
    <property type="molecule type" value="Genomic_DNA"/>
</dbReference>
<dbReference type="Gramene" id="PHT67255">
    <property type="protein sequence ID" value="PHT67255"/>
    <property type="gene ID" value="T459_26742"/>
</dbReference>
<comment type="caution">
    <text evidence="1">The sequence shown here is derived from an EMBL/GenBank/DDBJ whole genome shotgun (WGS) entry which is preliminary data.</text>
</comment>
<dbReference type="AlphaFoldDB" id="A0A2G2YBW5"/>
<dbReference type="InterPro" id="IPR001611">
    <property type="entry name" value="Leu-rich_rpt"/>
</dbReference>
<dbReference type="Proteomes" id="UP000222542">
    <property type="component" value="Unassembled WGS sequence"/>
</dbReference>
<dbReference type="InterPro" id="IPR032675">
    <property type="entry name" value="LRR_dom_sf"/>
</dbReference>
<protein>
    <submittedName>
        <fullName evidence="1">Uncharacterized protein</fullName>
    </submittedName>
</protein>
<name>A0A2G2YBW5_CAPAN</name>
<gene>
    <name evidence="1" type="ORF">T459_26742</name>
</gene>
<dbReference type="PANTHER" id="PTHR48054:SF82">
    <property type="entry name" value="LRR RECEPTOR-LIKE SERINE_THREONINE-PROTEIN KINASE FLS2"/>
    <property type="match status" value="1"/>
</dbReference>
<reference evidence="1 2" key="1">
    <citation type="journal article" date="2014" name="Nat. Genet.">
        <title>Genome sequence of the hot pepper provides insights into the evolution of pungency in Capsicum species.</title>
        <authorList>
            <person name="Kim S."/>
            <person name="Park M."/>
            <person name="Yeom S.I."/>
            <person name="Kim Y.M."/>
            <person name="Lee J.M."/>
            <person name="Lee H.A."/>
            <person name="Seo E."/>
            <person name="Choi J."/>
            <person name="Cheong K."/>
            <person name="Kim K.T."/>
            <person name="Jung K."/>
            <person name="Lee G.W."/>
            <person name="Oh S.K."/>
            <person name="Bae C."/>
            <person name="Kim S.B."/>
            <person name="Lee H.Y."/>
            <person name="Kim S.Y."/>
            <person name="Kim M.S."/>
            <person name="Kang B.C."/>
            <person name="Jo Y.D."/>
            <person name="Yang H.B."/>
            <person name="Jeong H.J."/>
            <person name="Kang W.H."/>
            <person name="Kwon J.K."/>
            <person name="Shin C."/>
            <person name="Lim J.Y."/>
            <person name="Park J.H."/>
            <person name="Huh J.H."/>
            <person name="Kim J.S."/>
            <person name="Kim B.D."/>
            <person name="Cohen O."/>
            <person name="Paran I."/>
            <person name="Suh M.C."/>
            <person name="Lee S.B."/>
            <person name="Kim Y.K."/>
            <person name="Shin Y."/>
            <person name="Noh S.J."/>
            <person name="Park J."/>
            <person name="Seo Y.S."/>
            <person name="Kwon S.Y."/>
            <person name="Kim H.A."/>
            <person name="Park J.M."/>
            <person name="Kim H.J."/>
            <person name="Choi S.B."/>
            <person name="Bosland P.W."/>
            <person name="Reeves G."/>
            <person name="Jo S.H."/>
            <person name="Lee B.W."/>
            <person name="Cho H.T."/>
            <person name="Choi H.S."/>
            <person name="Lee M.S."/>
            <person name="Yu Y."/>
            <person name="Do Choi Y."/>
            <person name="Park B.S."/>
            <person name="van Deynze A."/>
            <person name="Ashrafi H."/>
            <person name="Hill T."/>
            <person name="Kim W.T."/>
            <person name="Pai H.S."/>
            <person name="Ahn H.K."/>
            <person name="Yeam I."/>
            <person name="Giovannoni J.J."/>
            <person name="Rose J.K."/>
            <person name="Sorensen I."/>
            <person name="Lee S.J."/>
            <person name="Kim R.W."/>
            <person name="Choi I.Y."/>
            <person name="Choi B.S."/>
            <person name="Lim J.S."/>
            <person name="Lee Y.H."/>
            <person name="Choi D."/>
        </authorList>
    </citation>
    <scope>NUCLEOTIDE SEQUENCE [LARGE SCALE GENOMIC DNA]</scope>
    <source>
        <strain evidence="2">cv. CM334</strain>
    </source>
</reference>
<dbReference type="Gene3D" id="3.80.10.10">
    <property type="entry name" value="Ribonuclease Inhibitor"/>
    <property type="match status" value="1"/>
</dbReference>
<dbReference type="PANTHER" id="PTHR48054">
    <property type="entry name" value="RECEPTOR KINASE-LIKE PROTEIN XA21"/>
    <property type="match status" value="1"/>
</dbReference>